<dbReference type="InterPro" id="IPR029063">
    <property type="entry name" value="SAM-dependent_MTases_sf"/>
</dbReference>
<reference evidence="3" key="1">
    <citation type="journal article" date="2021" name="PeerJ">
        <title>Extensive microbial diversity within the chicken gut microbiome revealed by metagenomics and culture.</title>
        <authorList>
            <person name="Gilroy R."/>
            <person name="Ravi A."/>
            <person name="Getino M."/>
            <person name="Pursley I."/>
            <person name="Horton D.L."/>
            <person name="Alikhan N.F."/>
            <person name="Baker D."/>
            <person name="Gharbi K."/>
            <person name="Hall N."/>
            <person name="Watson M."/>
            <person name="Adriaenssens E.M."/>
            <person name="Foster-Nyarko E."/>
            <person name="Jarju S."/>
            <person name="Secka A."/>
            <person name="Antonio M."/>
            <person name="Oren A."/>
            <person name="Chaudhuri R.R."/>
            <person name="La Ragione R."/>
            <person name="Hildebrand F."/>
            <person name="Pallen M.J."/>
        </authorList>
    </citation>
    <scope>NUCLEOTIDE SEQUENCE</scope>
    <source>
        <strain evidence="3">CHK171-505</strain>
    </source>
</reference>
<dbReference type="Proteomes" id="UP000886856">
    <property type="component" value="Unassembled WGS sequence"/>
</dbReference>
<dbReference type="SUPFAM" id="SSF53335">
    <property type="entry name" value="S-adenosyl-L-methionine-dependent methyltransferases"/>
    <property type="match status" value="1"/>
</dbReference>
<sequence length="184" mass="20497">MRVVAGEYKGRHLKAVPGDSTRPTTDKVKESVFNIIGPYFAGGNCLDMFAGSGGLAIEAVSRGIDHAFLSEKNRKAQDVIRANIEITKEQDKFTVLAGDSRRNVVKLASQQDDLTFRLVFIDPPYQAEKTEEDILLLVKEGLVDDRTTFVCEMDKHTKLADQIAGYQKIKRVEYGTIAIEIFEA</sequence>
<name>A0A9D2I0Q5_9LACT</name>
<organism evidence="3 4">
    <name type="scientific">Candidatus Jeotgalibaca merdavium</name>
    <dbReference type="NCBI Taxonomy" id="2838627"/>
    <lineage>
        <taxon>Bacteria</taxon>
        <taxon>Bacillati</taxon>
        <taxon>Bacillota</taxon>
        <taxon>Bacilli</taxon>
        <taxon>Lactobacillales</taxon>
        <taxon>Carnobacteriaceae</taxon>
        <taxon>Jeotgalibaca</taxon>
    </lineage>
</organism>
<dbReference type="InterPro" id="IPR004398">
    <property type="entry name" value="RNA_MeTrfase_RsmD"/>
</dbReference>
<dbReference type="EC" id="2.1.1.171" evidence="3"/>
<dbReference type="PANTHER" id="PTHR43542:SF1">
    <property type="entry name" value="METHYLTRANSFERASE"/>
    <property type="match status" value="1"/>
</dbReference>
<dbReference type="PROSITE" id="PS00092">
    <property type="entry name" value="N6_MTASE"/>
    <property type="match status" value="1"/>
</dbReference>
<gene>
    <name evidence="3" type="primary">rsmD</name>
    <name evidence="3" type="ORF">H9948_07470</name>
</gene>
<protein>
    <submittedName>
        <fullName evidence="3">16S rRNA (Guanine(966)-N(2))-methyltransferase RsmD</fullName>
        <ecNumber evidence="3">2.1.1.171</ecNumber>
    </submittedName>
</protein>
<evidence type="ECO:0000256" key="2">
    <source>
        <dbReference type="ARBA" id="ARBA00022679"/>
    </source>
</evidence>
<dbReference type="AlphaFoldDB" id="A0A9D2I0Q5"/>
<dbReference type="EMBL" id="DWYW01000173">
    <property type="protein sequence ID" value="HJA90611.1"/>
    <property type="molecule type" value="Genomic_DNA"/>
</dbReference>
<dbReference type="InterPro" id="IPR002052">
    <property type="entry name" value="DNA_methylase_N6_adenine_CS"/>
</dbReference>
<dbReference type="Gene3D" id="3.40.50.150">
    <property type="entry name" value="Vaccinia Virus protein VP39"/>
    <property type="match status" value="1"/>
</dbReference>
<evidence type="ECO:0000313" key="3">
    <source>
        <dbReference type="EMBL" id="HJA90611.1"/>
    </source>
</evidence>
<proteinExistence type="predicted"/>
<comment type="caution">
    <text evidence="3">The sequence shown here is derived from an EMBL/GenBank/DDBJ whole genome shotgun (WGS) entry which is preliminary data.</text>
</comment>
<evidence type="ECO:0000313" key="4">
    <source>
        <dbReference type="Proteomes" id="UP000886856"/>
    </source>
</evidence>
<keyword evidence="2 3" id="KW-0808">Transferase</keyword>
<evidence type="ECO:0000256" key="1">
    <source>
        <dbReference type="ARBA" id="ARBA00022603"/>
    </source>
</evidence>
<dbReference type="GO" id="GO:0003676">
    <property type="term" value="F:nucleic acid binding"/>
    <property type="evidence" value="ECO:0007669"/>
    <property type="project" value="InterPro"/>
</dbReference>
<dbReference type="PIRSF" id="PIRSF004553">
    <property type="entry name" value="CHP00095"/>
    <property type="match status" value="1"/>
</dbReference>
<dbReference type="NCBIfam" id="TIGR00095">
    <property type="entry name" value="16S rRNA (guanine(966)-N(2))-methyltransferase RsmD"/>
    <property type="match status" value="1"/>
</dbReference>
<dbReference type="CDD" id="cd02440">
    <property type="entry name" value="AdoMet_MTases"/>
    <property type="match status" value="1"/>
</dbReference>
<accession>A0A9D2I0Q5</accession>
<dbReference type="Pfam" id="PF03602">
    <property type="entry name" value="Cons_hypoth95"/>
    <property type="match status" value="1"/>
</dbReference>
<dbReference type="GO" id="GO:0052913">
    <property type="term" value="F:16S rRNA (guanine(966)-N(2))-methyltransferase activity"/>
    <property type="evidence" value="ECO:0007669"/>
    <property type="project" value="UniProtKB-EC"/>
</dbReference>
<dbReference type="PANTHER" id="PTHR43542">
    <property type="entry name" value="METHYLTRANSFERASE"/>
    <property type="match status" value="1"/>
</dbReference>
<keyword evidence="1 3" id="KW-0489">Methyltransferase</keyword>
<reference evidence="3" key="2">
    <citation type="submission" date="2021-04" db="EMBL/GenBank/DDBJ databases">
        <authorList>
            <person name="Gilroy R."/>
        </authorList>
    </citation>
    <scope>NUCLEOTIDE SEQUENCE</scope>
    <source>
        <strain evidence="3">CHK171-505</strain>
    </source>
</reference>